<feature type="non-terminal residue" evidence="3">
    <location>
        <position position="1"/>
    </location>
</feature>
<evidence type="ECO:0000256" key="1">
    <source>
        <dbReference type="SAM" id="Coils"/>
    </source>
</evidence>
<feature type="compositionally biased region" description="Polar residues" evidence="2">
    <location>
        <begin position="200"/>
        <end position="215"/>
    </location>
</feature>
<proteinExistence type="predicted"/>
<evidence type="ECO:0000313" key="3">
    <source>
        <dbReference type="EMBL" id="KAF9059163.1"/>
    </source>
</evidence>
<keyword evidence="1" id="KW-0175">Coiled coil</keyword>
<feature type="coiled-coil region" evidence="1">
    <location>
        <begin position="54"/>
        <end position="143"/>
    </location>
</feature>
<evidence type="ECO:0000313" key="4">
    <source>
        <dbReference type="Proteomes" id="UP000772434"/>
    </source>
</evidence>
<dbReference type="EMBL" id="JADNRY010000320">
    <property type="protein sequence ID" value="KAF9059163.1"/>
    <property type="molecule type" value="Genomic_DNA"/>
</dbReference>
<protein>
    <submittedName>
        <fullName evidence="3">Uncharacterized protein</fullName>
    </submittedName>
</protein>
<accession>A0A9P5TZ74</accession>
<comment type="caution">
    <text evidence="3">The sequence shown here is derived from an EMBL/GenBank/DDBJ whole genome shotgun (WGS) entry which is preliminary data.</text>
</comment>
<dbReference type="Proteomes" id="UP000772434">
    <property type="component" value="Unassembled WGS sequence"/>
</dbReference>
<dbReference type="AlphaFoldDB" id="A0A9P5TZ74"/>
<organism evidence="3 4">
    <name type="scientific">Rhodocollybia butyracea</name>
    <dbReference type="NCBI Taxonomy" id="206335"/>
    <lineage>
        <taxon>Eukaryota</taxon>
        <taxon>Fungi</taxon>
        <taxon>Dikarya</taxon>
        <taxon>Basidiomycota</taxon>
        <taxon>Agaricomycotina</taxon>
        <taxon>Agaricomycetes</taxon>
        <taxon>Agaricomycetidae</taxon>
        <taxon>Agaricales</taxon>
        <taxon>Marasmiineae</taxon>
        <taxon>Omphalotaceae</taxon>
        <taxon>Rhodocollybia</taxon>
    </lineage>
</organism>
<evidence type="ECO:0000256" key="2">
    <source>
        <dbReference type="SAM" id="MobiDB-lite"/>
    </source>
</evidence>
<reference evidence="3" key="1">
    <citation type="submission" date="2020-11" db="EMBL/GenBank/DDBJ databases">
        <authorList>
            <consortium name="DOE Joint Genome Institute"/>
            <person name="Ahrendt S."/>
            <person name="Riley R."/>
            <person name="Andreopoulos W."/>
            <person name="Labutti K."/>
            <person name="Pangilinan J."/>
            <person name="Ruiz-Duenas F.J."/>
            <person name="Barrasa J.M."/>
            <person name="Sanchez-Garcia M."/>
            <person name="Camarero S."/>
            <person name="Miyauchi S."/>
            <person name="Serrano A."/>
            <person name="Linde D."/>
            <person name="Babiker R."/>
            <person name="Drula E."/>
            <person name="Ayuso-Fernandez I."/>
            <person name="Pacheco R."/>
            <person name="Padilla G."/>
            <person name="Ferreira P."/>
            <person name="Barriuso J."/>
            <person name="Kellner H."/>
            <person name="Castanera R."/>
            <person name="Alfaro M."/>
            <person name="Ramirez L."/>
            <person name="Pisabarro A.G."/>
            <person name="Kuo A."/>
            <person name="Tritt A."/>
            <person name="Lipzen A."/>
            <person name="He G."/>
            <person name="Yan M."/>
            <person name="Ng V."/>
            <person name="Cullen D."/>
            <person name="Martin F."/>
            <person name="Rosso M.-N."/>
            <person name="Henrissat B."/>
            <person name="Hibbett D."/>
            <person name="Martinez A.T."/>
            <person name="Grigoriev I.V."/>
        </authorList>
    </citation>
    <scope>NUCLEOTIDE SEQUENCE</scope>
    <source>
        <strain evidence="3">AH 40177</strain>
    </source>
</reference>
<name>A0A9P5TZ74_9AGAR</name>
<keyword evidence="4" id="KW-1185">Reference proteome</keyword>
<sequence length="215" mass="24077">MLNDENTKICRQQSRISELESYSKKIVEAILTFPTENSVVLDKQELLRDPDALLSTLQENENNHRSAIEAVNKKLANQNAELERLHEVETAHSSTLVEVKDLQGAHSAANKELTRLKNNSGTLKDIQNENLKKQLEIQRLEKEVTHLRVHFMWKFIISKAELISLKAKGRADAGTPPVLSGTPTSRNPDHEMQDVEGIGSTPSQAMQTSSAPQNH</sequence>
<gene>
    <name evidence="3" type="ORF">BDP27DRAFT_1371776</name>
</gene>
<feature type="region of interest" description="Disordered" evidence="2">
    <location>
        <begin position="169"/>
        <end position="215"/>
    </location>
</feature>